<keyword evidence="2" id="KW-1185">Reference proteome</keyword>
<proteinExistence type="predicted"/>
<dbReference type="InParanoid" id="A0A2H3D2A0"/>
<organism evidence="1 2">
    <name type="scientific">Armillaria gallica</name>
    <name type="common">Bulbous honey fungus</name>
    <name type="synonym">Armillaria bulbosa</name>
    <dbReference type="NCBI Taxonomy" id="47427"/>
    <lineage>
        <taxon>Eukaryota</taxon>
        <taxon>Fungi</taxon>
        <taxon>Dikarya</taxon>
        <taxon>Basidiomycota</taxon>
        <taxon>Agaricomycotina</taxon>
        <taxon>Agaricomycetes</taxon>
        <taxon>Agaricomycetidae</taxon>
        <taxon>Agaricales</taxon>
        <taxon>Marasmiineae</taxon>
        <taxon>Physalacriaceae</taxon>
        <taxon>Armillaria</taxon>
    </lineage>
</organism>
<sequence length="290" mass="32622">MADNAPCDYFYRTQSPVNIPQHLNASMLREELDIYQAVDILAELASHCDHIPKPSFSELLENACSTSLYQSPPRWFKNGIIISSSWPLPERSKYKRLKLQSGEAAQCSTIASGSGVSADNASEGDVYVCRNRRIATKGSIERSARNPTQKIAPLPRRARKSNISIEELTVLFFESLIHPNRVPGENGNKTEAERLHFLQHDSWVQPGTIRPQEVVCNGCGKAMQLEHRTTSAANGKPAMYSLSPWVKHRNNCRGIHREWLTKCGYNPEIKLSKDVLEKCKKASGKDWCEE</sequence>
<dbReference type="AlphaFoldDB" id="A0A2H3D2A0"/>
<dbReference type="OrthoDB" id="2981226at2759"/>
<accession>A0A2H3D2A0</accession>
<dbReference type="EMBL" id="KZ293690">
    <property type="protein sequence ID" value="PBK85552.1"/>
    <property type="molecule type" value="Genomic_DNA"/>
</dbReference>
<evidence type="ECO:0000313" key="1">
    <source>
        <dbReference type="EMBL" id="PBK85552.1"/>
    </source>
</evidence>
<dbReference type="Proteomes" id="UP000217790">
    <property type="component" value="Unassembled WGS sequence"/>
</dbReference>
<reference evidence="2" key="1">
    <citation type="journal article" date="2017" name="Nat. Ecol. Evol.">
        <title>Genome expansion and lineage-specific genetic innovations in the forest pathogenic fungi Armillaria.</title>
        <authorList>
            <person name="Sipos G."/>
            <person name="Prasanna A.N."/>
            <person name="Walter M.C."/>
            <person name="O'Connor E."/>
            <person name="Balint B."/>
            <person name="Krizsan K."/>
            <person name="Kiss B."/>
            <person name="Hess J."/>
            <person name="Varga T."/>
            <person name="Slot J."/>
            <person name="Riley R."/>
            <person name="Boka B."/>
            <person name="Rigling D."/>
            <person name="Barry K."/>
            <person name="Lee J."/>
            <person name="Mihaltcheva S."/>
            <person name="LaButti K."/>
            <person name="Lipzen A."/>
            <person name="Waldron R."/>
            <person name="Moloney N.M."/>
            <person name="Sperisen C."/>
            <person name="Kredics L."/>
            <person name="Vagvoelgyi C."/>
            <person name="Patrignani A."/>
            <person name="Fitzpatrick D."/>
            <person name="Nagy I."/>
            <person name="Doyle S."/>
            <person name="Anderson J.B."/>
            <person name="Grigoriev I.V."/>
            <person name="Gueldener U."/>
            <person name="Muensterkoetter M."/>
            <person name="Nagy L.G."/>
        </authorList>
    </citation>
    <scope>NUCLEOTIDE SEQUENCE [LARGE SCALE GENOMIC DNA]</scope>
    <source>
        <strain evidence="2">Ar21-2</strain>
    </source>
</reference>
<protein>
    <submittedName>
        <fullName evidence="1">Uncharacterized protein</fullName>
    </submittedName>
</protein>
<gene>
    <name evidence="1" type="ORF">ARMGADRAFT_1087426</name>
</gene>
<name>A0A2H3D2A0_ARMGA</name>
<evidence type="ECO:0000313" key="2">
    <source>
        <dbReference type="Proteomes" id="UP000217790"/>
    </source>
</evidence>
<dbReference type="OMA" id="SPPRWFK"/>